<dbReference type="EMBL" id="LKLZ01000003">
    <property type="protein sequence ID" value="KPN43736.1"/>
    <property type="molecule type" value="Genomic_DNA"/>
</dbReference>
<accession>A0A837P9Q1</accession>
<protein>
    <submittedName>
        <fullName evidence="1">Uncharacterized protein</fullName>
    </submittedName>
</protein>
<sequence length="39" mass="4198">MLPCIFATPVVTVNIGDLIKPVAAQQKKAHQQFAGVLYS</sequence>
<name>A0A837P9Q1_LACPN</name>
<evidence type="ECO:0000313" key="1">
    <source>
        <dbReference type="EMBL" id="KPN43736.1"/>
    </source>
</evidence>
<comment type="caution">
    <text evidence="1">The sequence shown here is derived from an EMBL/GenBank/DDBJ whole genome shotgun (WGS) entry which is preliminary data.</text>
</comment>
<proteinExistence type="predicted"/>
<evidence type="ECO:0000313" key="2">
    <source>
        <dbReference type="Proteomes" id="UP000050511"/>
    </source>
</evidence>
<dbReference type="AlphaFoldDB" id="A0A837P9Q1"/>
<reference evidence="1 2" key="1">
    <citation type="submission" date="2015-10" db="EMBL/GenBank/DDBJ databases">
        <title>Resequencing of Lactobacillus plantarum WJL strain genome.</title>
        <authorList>
            <person name="Martino M.E."/>
        </authorList>
    </citation>
    <scope>NUCLEOTIDE SEQUENCE [LARGE SCALE GENOMIC DNA]</scope>
    <source>
        <strain evidence="1 2">WJL</strain>
    </source>
</reference>
<gene>
    <name evidence="1" type="ORF">WJL_0809</name>
</gene>
<organism evidence="1 2">
    <name type="scientific">Lactiplantibacillus plantarum WJL</name>
    <dbReference type="NCBI Taxonomy" id="1350466"/>
    <lineage>
        <taxon>Bacteria</taxon>
        <taxon>Bacillati</taxon>
        <taxon>Bacillota</taxon>
        <taxon>Bacilli</taxon>
        <taxon>Lactobacillales</taxon>
        <taxon>Lactobacillaceae</taxon>
        <taxon>Lactiplantibacillus</taxon>
    </lineage>
</organism>
<dbReference type="Proteomes" id="UP000050511">
    <property type="component" value="Unassembled WGS sequence"/>
</dbReference>